<evidence type="ECO:0000256" key="2">
    <source>
        <dbReference type="ARBA" id="ARBA00022692"/>
    </source>
</evidence>
<accession>A0A7U6GHW8</accession>
<evidence type="ECO:0000313" key="8">
    <source>
        <dbReference type="Proteomes" id="UP000031631"/>
    </source>
</evidence>
<name>A0A7U6GHW8_9GAMM</name>
<dbReference type="PANTHER" id="PTHR42714:SF6">
    <property type="entry name" value="TRANSLATION INITIATION FACTOR IF-2"/>
    <property type="match status" value="1"/>
</dbReference>
<dbReference type="Pfam" id="PF01926">
    <property type="entry name" value="MMR_HSR1"/>
    <property type="match status" value="1"/>
</dbReference>
<evidence type="ECO:0000256" key="3">
    <source>
        <dbReference type="ARBA" id="ARBA00022989"/>
    </source>
</evidence>
<dbReference type="GO" id="GO:0005737">
    <property type="term" value="C:cytoplasm"/>
    <property type="evidence" value="ECO:0007669"/>
    <property type="project" value="TreeGrafter"/>
</dbReference>
<evidence type="ECO:0000256" key="1">
    <source>
        <dbReference type="ARBA" id="ARBA00004141"/>
    </source>
</evidence>
<dbReference type="OrthoDB" id="5940879at2"/>
<gene>
    <name evidence="7" type="ORF">TBH_C1005</name>
</gene>
<evidence type="ECO:0000256" key="4">
    <source>
        <dbReference type="ARBA" id="ARBA00023136"/>
    </source>
</evidence>
<evidence type="ECO:0000259" key="6">
    <source>
        <dbReference type="Pfam" id="PF01926"/>
    </source>
</evidence>
<sequence>MSNKSSIRLILALLTGIALLFALLLGILLTDTLVNIWHNLREAPMWLQLGVASLLALFSLFSGWLVLRVLRPPGTLPGMDRQEPPDRETLEDQLQTARDLGLDTTAAKQELLELEDRRAAGRIQVALFGDISSGKSSLIKALLPDAHVRTEVTGGTTRTIQTYTWTSPAGDELVLTDMPGLDEVGGQLDKLAREEALRAHIVLYVVEGDLTRSQAQELAALMALKKPTLVVLNKSDRYSDADLEQVRERLQQRVNELGEAQVVSVSTGATITALRQLPDGREEEVERQLPPRVEALQEALQRIIDSHAETLESLRDSSVFVLVQRRIDEQLRIHRREEAQKIVTGYAQKAVAGAIAAMTPGTDILIQGFLGTQMIRDLSKLYDIPVRKVDIDLLLKLVQKQVRKHLTLVLAVAGNALKAFPGMGTVAGGILHAVAYGFLFDALGKSLAASLDSRGELHPLQVANQFEDQLGEDIKASAAHYARLAFREVTRRNDKD</sequence>
<dbReference type="EMBL" id="AP012273">
    <property type="protein sequence ID" value="BAO43935.1"/>
    <property type="molecule type" value="Genomic_DNA"/>
</dbReference>
<dbReference type="Pfam" id="PF05128">
    <property type="entry name" value="DUF697"/>
    <property type="match status" value="1"/>
</dbReference>
<dbReference type="GO" id="GO:0030488">
    <property type="term" value="P:tRNA methylation"/>
    <property type="evidence" value="ECO:0007669"/>
    <property type="project" value="TreeGrafter"/>
</dbReference>
<dbReference type="InterPro" id="IPR027417">
    <property type="entry name" value="P-loop_NTPase"/>
</dbReference>
<dbReference type="GO" id="GO:0002098">
    <property type="term" value="P:tRNA wobble uridine modification"/>
    <property type="evidence" value="ECO:0007669"/>
    <property type="project" value="TreeGrafter"/>
</dbReference>
<dbReference type="Proteomes" id="UP000031631">
    <property type="component" value="Chromosome"/>
</dbReference>
<dbReference type="GO" id="GO:0016020">
    <property type="term" value="C:membrane"/>
    <property type="evidence" value="ECO:0007669"/>
    <property type="project" value="UniProtKB-SubCell"/>
</dbReference>
<comment type="subcellular location">
    <subcellularLocation>
        <location evidence="1">Membrane</location>
        <topology evidence="1">Multi-pass membrane protein</topology>
    </subcellularLocation>
</comment>
<feature type="transmembrane region" description="Helical" evidence="5">
    <location>
        <begin position="46"/>
        <end position="67"/>
    </location>
</feature>
<reference evidence="7 8" key="1">
    <citation type="journal article" date="2014" name="PLoS ONE">
        <title>Physiological and genomic features of a novel sulfur-oxidizing gammaproteobacterium belonging to a previously uncultivated symbiotic lineage isolated from a hydrothermal vent.</title>
        <authorList>
            <person name="Nunoura T."/>
            <person name="Takaki Y."/>
            <person name="Kazama H."/>
            <person name="Kakuta J."/>
            <person name="Shimamura S."/>
            <person name="Makita H."/>
            <person name="Hirai M."/>
            <person name="Miyazaki M."/>
            <person name="Takai K."/>
        </authorList>
    </citation>
    <scope>NUCLEOTIDE SEQUENCE [LARGE SCALE GENOMIC DNA]</scope>
    <source>
        <strain evidence="7 8">Hiromi1</strain>
    </source>
</reference>
<keyword evidence="3 5" id="KW-1133">Transmembrane helix</keyword>
<feature type="domain" description="G" evidence="6">
    <location>
        <begin position="124"/>
        <end position="234"/>
    </location>
</feature>
<keyword evidence="2 5" id="KW-0812">Transmembrane</keyword>
<dbReference type="KEGG" id="tbn:TBH_C1005"/>
<dbReference type="CDD" id="cd00880">
    <property type="entry name" value="Era_like"/>
    <property type="match status" value="1"/>
</dbReference>
<protein>
    <recommendedName>
        <fullName evidence="6">G domain-containing protein</fullName>
    </recommendedName>
</protein>
<dbReference type="RefSeq" id="WP_052469898.1">
    <property type="nucleotide sequence ID" value="NZ_AP012273.1"/>
</dbReference>
<evidence type="ECO:0000256" key="5">
    <source>
        <dbReference type="SAM" id="Phobius"/>
    </source>
</evidence>
<dbReference type="GO" id="GO:0005525">
    <property type="term" value="F:GTP binding"/>
    <property type="evidence" value="ECO:0007669"/>
    <property type="project" value="InterPro"/>
</dbReference>
<dbReference type="PANTHER" id="PTHR42714">
    <property type="entry name" value="TRNA MODIFICATION GTPASE GTPBP3"/>
    <property type="match status" value="1"/>
</dbReference>
<organism evidence="7 8">
    <name type="scientific">Thiolapillus brandeum</name>
    <dbReference type="NCBI Taxonomy" id="1076588"/>
    <lineage>
        <taxon>Bacteria</taxon>
        <taxon>Pseudomonadati</taxon>
        <taxon>Pseudomonadota</taxon>
        <taxon>Gammaproteobacteria</taxon>
        <taxon>Chromatiales</taxon>
        <taxon>Sedimenticolaceae</taxon>
        <taxon>Thiolapillus</taxon>
    </lineage>
</organism>
<dbReference type="SUPFAM" id="SSF52540">
    <property type="entry name" value="P-loop containing nucleoside triphosphate hydrolases"/>
    <property type="match status" value="1"/>
</dbReference>
<keyword evidence="8" id="KW-1185">Reference proteome</keyword>
<dbReference type="InterPro" id="IPR006073">
    <property type="entry name" value="GTP-bd"/>
</dbReference>
<proteinExistence type="predicted"/>
<dbReference type="AlphaFoldDB" id="A0A7U6GHW8"/>
<keyword evidence="4 5" id="KW-0472">Membrane</keyword>
<dbReference type="Gene3D" id="3.40.50.300">
    <property type="entry name" value="P-loop containing nucleotide triphosphate hydrolases"/>
    <property type="match status" value="1"/>
</dbReference>
<evidence type="ECO:0000313" key="7">
    <source>
        <dbReference type="EMBL" id="BAO43935.1"/>
    </source>
</evidence>
<dbReference type="InterPro" id="IPR021147">
    <property type="entry name" value="DUF697"/>
</dbReference>